<proteinExistence type="predicted"/>
<keyword evidence="1" id="KW-1133">Transmembrane helix</keyword>
<evidence type="ECO:0000313" key="2">
    <source>
        <dbReference type="EMBL" id="MDL4840449.1"/>
    </source>
</evidence>
<comment type="caution">
    <text evidence="2">The sequence shown here is derived from an EMBL/GenBank/DDBJ whole genome shotgun (WGS) entry which is preliminary data.</text>
</comment>
<accession>A0ABT7L3K7</accession>
<feature type="transmembrane region" description="Helical" evidence="1">
    <location>
        <begin position="120"/>
        <end position="136"/>
    </location>
</feature>
<sequence>MELQLIEVYLPKKTLENFITKLDEFSIISHWNSSSSEEQEIVRILVKKTRSEEILNFLEIEANYSDSFHALLFNVHTYIPRIEEEDEKVERKSDKAELIRASRHELYAVVESSSQISRSFTWFLLLSAIVATAGIIKNSPAIVIGAMVIAPLIGPFTSLAFAAILGDYKLMRQSVITSLYGLSVPLIIAGLVGIFFDLPVTSDEFQARTQIEIMDIVVALASGAAGALSFIKRISEALVGVMVSVALLPPTVVFGMMIGSGNWSASMTPFLLLLVNISSIILSAILVFWLSGIKPVNWKKIQIANTSRIFALIFISLVILILFIVIYIIQI</sequence>
<dbReference type="InterPro" id="IPR005240">
    <property type="entry name" value="DUF389"/>
</dbReference>
<dbReference type="Proteomes" id="UP001235343">
    <property type="component" value="Unassembled WGS sequence"/>
</dbReference>
<dbReference type="EMBL" id="JASTZU010000027">
    <property type="protein sequence ID" value="MDL4840449.1"/>
    <property type="molecule type" value="Genomic_DNA"/>
</dbReference>
<feature type="transmembrane region" description="Helical" evidence="1">
    <location>
        <begin position="142"/>
        <end position="165"/>
    </location>
</feature>
<evidence type="ECO:0000313" key="3">
    <source>
        <dbReference type="Proteomes" id="UP001235343"/>
    </source>
</evidence>
<dbReference type="PANTHER" id="PTHR20992">
    <property type="entry name" value="AT15442P-RELATED"/>
    <property type="match status" value="1"/>
</dbReference>
<keyword evidence="1" id="KW-0812">Transmembrane</keyword>
<protein>
    <submittedName>
        <fullName evidence="2">TIGR00341 family protein</fullName>
    </submittedName>
</protein>
<feature type="transmembrane region" description="Helical" evidence="1">
    <location>
        <begin position="270"/>
        <end position="289"/>
    </location>
</feature>
<feature type="transmembrane region" description="Helical" evidence="1">
    <location>
        <begin position="238"/>
        <end position="258"/>
    </location>
</feature>
<reference evidence="2 3" key="1">
    <citation type="submission" date="2023-06" db="EMBL/GenBank/DDBJ databases">
        <title>Aquibacillus rhizosphaerae LR5S19.</title>
        <authorList>
            <person name="Sun J.-Q."/>
        </authorList>
    </citation>
    <scope>NUCLEOTIDE SEQUENCE [LARGE SCALE GENOMIC DNA]</scope>
    <source>
        <strain evidence="2 3">LR5S19</strain>
    </source>
</reference>
<keyword evidence="1" id="KW-0472">Membrane</keyword>
<dbReference type="RefSeq" id="WP_285931497.1">
    <property type="nucleotide sequence ID" value="NZ_JASTZU010000027.1"/>
</dbReference>
<evidence type="ECO:0000256" key="1">
    <source>
        <dbReference type="SAM" id="Phobius"/>
    </source>
</evidence>
<feature type="transmembrane region" description="Helical" evidence="1">
    <location>
        <begin position="211"/>
        <end position="231"/>
    </location>
</feature>
<organism evidence="2 3">
    <name type="scientific">Aquibacillus rhizosphaerae</name>
    <dbReference type="NCBI Taxonomy" id="3051431"/>
    <lineage>
        <taxon>Bacteria</taxon>
        <taxon>Bacillati</taxon>
        <taxon>Bacillota</taxon>
        <taxon>Bacilli</taxon>
        <taxon>Bacillales</taxon>
        <taxon>Bacillaceae</taxon>
        <taxon>Aquibacillus</taxon>
    </lineage>
</organism>
<keyword evidence="3" id="KW-1185">Reference proteome</keyword>
<dbReference type="PANTHER" id="PTHR20992:SF9">
    <property type="entry name" value="AT15442P-RELATED"/>
    <property type="match status" value="1"/>
</dbReference>
<feature type="transmembrane region" description="Helical" evidence="1">
    <location>
        <begin position="177"/>
        <end position="196"/>
    </location>
</feature>
<dbReference type="Pfam" id="PF04087">
    <property type="entry name" value="DUF389"/>
    <property type="match status" value="1"/>
</dbReference>
<gene>
    <name evidence="2" type="ORF">QQS35_08325</name>
</gene>
<dbReference type="NCBIfam" id="TIGR00341">
    <property type="entry name" value="TIGR00341 family protein"/>
    <property type="match status" value="1"/>
</dbReference>
<name>A0ABT7L3K7_9BACI</name>
<feature type="transmembrane region" description="Helical" evidence="1">
    <location>
        <begin position="309"/>
        <end position="329"/>
    </location>
</feature>